<evidence type="ECO:0000313" key="2">
    <source>
        <dbReference type="Proteomes" id="UP001234297"/>
    </source>
</evidence>
<evidence type="ECO:0000313" key="1">
    <source>
        <dbReference type="EMBL" id="KAJ8632917.1"/>
    </source>
</evidence>
<dbReference type="Proteomes" id="UP001234297">
    <property type="component" value="Chromosome 8"/>
</dbReference>
<sequence>MPPKQFYAFDINAHATMKGYIGQSYIEWSEDSGGEPAAKGDAVQDGPATSTELLNAGQGMDKLENELKPTSHLVLDFELPILDVKFVSEENLHHKLPHEALLGDVLETTTHPSGLDYNYNDEVASARKDDEDVGESEENDPLASDPFLELKDLTVETVAPSQNPEHQTNL</sequence>
<accession>A0ACC2LHP5</accession>
<comment type="caution">
    <text evidence="1">The sequence shown here is derived from an EMBL/GenBank/DDBJ whole genome shotgun (WGS) entry which is preliminary data.</text>
</comment>
<proteinExistence type="predicted"/>
<protein>
    <submittedName>
        <fullName evidence="1">Uncharacterized protein</fullName>
    </submittedName>
</protein>
<keyword evidence="2" id="KW-1185">Reference proteome</keyword>
<organism evidence="1 2">
    <name type="scientific">Persea americana</name>
    <name type="common">Avocado</name>
    <dbReference type="NCBI Taxonomy" id="3435"/>
    <lineage>
        <taxon>Eukaryota</taxon>
        <taxon>Viridiplantae</taxon>
        <taxon>Streptophyta</taxon>
        <taxon>Embryophyta</taxon>
        <taxon>Tracheophyta</taxon>
        <taxon>Spermatophyta</taxon>
        <taxon>Magnoliopsida</taxon>
        <taxon>Magnoliidae</taxon>
        <taxon>Laurales</taxon>
        <taxon>Lauraceae</taxon>
        <taxon>Persea</taxon>
    </lineage>
</organism>
<gene>
    <name evidence="1" type="ORF">MRB53_026253</name>
</gene>
<name>A0ACC2LHP5_PERAE</name>
<dbReference type="EMBL" id="CM056816">
    <property type="protein sequence ID" value="KAJ8632917.1"/>
    <property type="molecule type" value="Genomic_DNA"/>
</dbReference>
<reference evidence="1 2" key="1">
    <citation type="journal article" date="2022" name="Hortic Res">
        <title>A haplotype resolved chromosomal level avocado genome allows analysis of novel avocado genes.</title>
        <authorList>
            <person name="Nath O."/>
            <person name="Fletcher S.J."/>
            <person name="Hayward A."/>
            <person name="Shaw L.M."/>
            <person name="Masouleh A.K."/>
            <person name="Furtado A."/>
            <person name="Henry R.J."/>
            <person name="Mitter N."/>
        </authorList>
    </citation>
    <scope>NUCLEOTIDE SEQUENCE [LARGE SCALE GENOMIC DNA]</scope>
    <source>
        <strain evidence="2">cv. Hass</strain>
    </source>
</reference>